<dbReference type="PROSITE" id="PS50157">
    <property type="entry name" value="ZINC_FINGER_C2H2_2"/>
    <property type="match status" value="6"/>
</dbReference>
<accession>A0A9C5ZA72</accession>
<reference evidence="9" key="1">
    <citation type="submission" date="2025-08" db="UniProtKB">
        <authorList>
            <consortium name="RefSeq"/>
        </authorList>
    </citation>
    <scope>IDENTIFICATION</scope>
    <source>
        <tissue evidence="9">Whole body pupa</tissue>
    </source>
</reference>
<protein>
    <submittedName>
        <fullName evidence="9">Zinc finger protein 521</fullName>
    </submittedName>
</protein>
<feature type="region of interest" description="Disordered" evidence="6">
    <location>
        <begin position="242"/>
        <end position="261"/>
    </location>
</feature>
<sequence length="1297" mass="149548">MDELEPWHLFTNDFMPDVSNNANQEQNSLNSYNDSTPNIRNMQVKEEPVEPLEIINDDQSSSYGYMNHSSFSNTQCQQYERCDDDNTIFDFGLDASSGGKDSTVKTSSTDFKPLSAEDQYYHSLIKFEDAIVYICPACGQEFKAQELWKRHLNVIHRYNTRNGLNFMQLDKLYHQCMECNKRIAMHSMENLLKHKFTHLPYRCSKCSICQRQYKYRQDLMVHIRMMHRDDLLAAIKAEHQNKPKTSLAVKPENNSNNNSKPCLTIGDVKENAFEIFDNTADNNIEVKNEFIDPNEIDDDQVSVSKKPAAKSSTSSLAALLDEGSSNGSTAEERPLNKTSVNVDDDSLEEYILFLCPQCGTECETQAQWRQHIEFVHDFGSYKALNFKEQNSQAHCLECNQIIPSIALRSLQAHKFTHLPHKEWLTCKLCFASFSMQKDITKHLDDKHHLHGENAKCTNVTTNAVSMQNEEDSQDFEDYDSGMGAADVKEIQRSKSDERDAFEQHIDYLCPQCGKEYNDKKLWRKHIADVHQLADLEKLNFEVLNDRQLRCRECDKIITNAYGIQNAQQHRITHMRFKSFARCRLCRKAYTDRKGLIKHLRSSHRVGMRGVPIRMLSPSPMAVANSSVMRWGSKLKSYHKSYGQKEVVRLGECTYEIHYLDEDDEELANADEEFGENADKQFSPNNHQLEQMTRHRCVDCGSQFSTQNALQNHIKNEHDFMEYDNSPGDDKPQTVASTAANDDDQSNDTDADLLVPTGDVDIQPEENTSIEINFIYLCPQCGEEFRTQALWRRHINVEHNFDKREYLGFRPVDRFRYQCKVCKDTVQSSKLKGLQDHKFRHCPYKLYLKCLLCSTSYNHKPNMLTHLRQRHNIIEAYEFGANSQSGNSSNVGYEELSSSSSSKIGRKVNENSSANNNGSRPPGLRTVEDVISFHNAVDHDTITYYCPSCYENFESHVYWRKHIVEVHNLNSREGLNFRQLDEHHYICLQCYKRVTVTHTKGAIGQLQSHKFRHLPYKSFRCTACQGEFVRKQMFFKHLDKNTNKCNGINPNENASDEFSSSKAQDSSQHHSDQFDDDLDLSGALVQRNGADFGNSNMSWPSRDTGGAGSSSSANSYSDTVSCFTINCPQCGIKFDTTQTWREHINIEHQLNNRTVLNFKRISPKLHQCLECKEHVNGRKLRDLQVHKFKHLPHGAYIHCRYCSMAYFHISNMQEHLKNKHPHMLNKMSSTDTRRYEDENIMIEGEDEEDGDENPEMDEEEGEILYGEEIDPADLLEAEAEIEEVDPDAAESEEQYLLG</sequence>
<dbReference type="GO" id="GO:0008270">
    <property type="term" value="F:zinc ion binding"/>
    <property type="evidence" value="ECO:0007669"/>
    <property type="project" value="UniProtKB-KW"/>
</dbReference>
<keyword evidence="8" id="KW-1185">Reference proteome</keyword>
<dbReference type="Proteomes" id="UP000092443">
    <property type="component" value="Unplaced"/>
</dbReference>
<dbReference type="GO" id="GO:0005634">
    <property type="term" value="C:nucleus"/>
    <property type="evidence" value="ECO:0007669"/>
    <property type="project" value="TreeGrafter"/>
</dbReference>
<evidence type="ECO:0000256" key="2">
    <source>
        <dbReference type="ARBA" id="ARBA00022737"/>
    </source>
</evidence>
<dbReference type="PANTHER" id="PTHR24379:SF127">
    <property type="entry name" value="BLOODY FINGERS-RELATED"/>
    <property type="match status" value="1"/>
</dbReference>
<proteinExistence type="predicted"/>
<feature type="compositionally biased region" description="Low complexity" evidence="6">
    <location>
        <begin position="1055"/>
        <end position="1065"/>
    </location>
</feature>
<evidence type="ECO:0000256" key="3">
    <source>
        <dbReference type="ARBA" id="ARBA00022771"/>
    </source>
</evidence>
<feature type="domain" description="C2H2-type" evidence="7">
    <location>
        <begin position="580"/>
        <end position="603"/>
    </location>
</feature>
<feature type="region of interest" description="Disordered" evidence="6">
    <location>
        <begin position="1048"/>
        <end position="1073"/>
    </location>
</feature>
<evidence type="ECO:0000313" key="8">
    <source>
        <dbReference type="Proteomes" id="UP000092443"/>
    </source>
</evidence>
<keyword evidence="4" id="KW-0862">Zinc</keyword>
<feature type="region of interest" description="Disordered" evidence="6">
    <location>
        <begin position="719"/>
        <end position="748"/>
    </location>
</feature>
<feature type="domain" description="C2H2-type" evidence="7">
    <location>
        <begin position="133"/>
        <end position="156"/>
    </location>
</feature>
<dbReference type="PANTHER" id="PTHR24379">
    <property type="entry name" value="KRAB AND ZINC FINGER DOMAIN-CONTAINING"/>
    <property type="match status" value="1"/>
</dbReference>
<feature type="region of interest" description="Disordered" evidence="6">
    <location>
        <begin position="1090"/>
        <end position="1109"/>
    </location>
</feature>
<feature type="domain" description="C2H2-type" evidence="7">
    <location>
        <begin position="775"/>
        <end position="803"/>
    </location>
</feature>
<name>A0A9C5ZA72_9MUSC</name>
<evidence type="ECO:0000256" key="5">
    <source>
        <dbReference type="PROSITE-ProRule" id="PRU00042"/>
    </source>
</evidence>
<dbReference type="InterPro" id="IPR036236">
    <property type="entry name" value="Znf_C2H2_sf"/>
</dbReference>
<feature type="domain" description="C2H2-type" evidence="7">
    <location>
        <begin position="507"/>
        <end position="530"/>
    </location>
</feature>
<dbReference type="PROSITE" id="PS00028">
    <property type="entry name" value="ZINC_FINGER_C2H2_1"/>
    <property type="match status" value="11"/>
</dbReference>
<keyword evidence="2" id="KW-0677">Repeat</keyword>
<feature type="region of interest" description="Disordered" evidence="6">
    <location>
        <begin position="883"/>
        <end position="924"/>
    </location>
</feature>
<feature type="compositionally biased region" description="Polar residues" evidence="6">
    <location>
        <begin position="909"/>
        <end position="918"/>
    </location>
</feature>
<evidence type="ECO:0000256" key="4">
    <source>
        <dbReference type="ARBA" id="ARBA00022833"/>
    </source>
</evidence>
<evidence type="ECO:0000256" key="1">
    <source>
        <dbReference type="ARBA" id="ARBA00022723"/>
    </source>
</evidence>
<gene>
    <name evidence="9" type="primary">LOC119639140</name>
</gene>
<dbReference type="KEGG" id="gfs:119639140"/>
<evidence type="ECO:0000259" key="7">
    <source>
        <dbReference type="PROSITE" id="PS50157"/>
    </source>
</evidence>
<dbReference type="SMART" id="SM00355">
    <property type="entry name" value="ZnF_C2H2"/>
    <property type="match status" value="18"/>
</dbReference>
<feature type="compositionally biased region" description="Low complexity" evidence="6">
    <location>
        <begin position="1100"/>
        <end position="1109"/>
    </location>
</feature>
<dbReference type="Gene3D" id="3.30.160.60">
    <property type="entry name" value="Classic Zinc Finger"/>
    <property type="match status" value="3"/>
</dbReference>
<feature type="domain" description="C2H2-type" evidence="7">
    <location>
        <begin position="201"/>
        <end position="232"/>
    </location>
</feature>
<dbReference type="InterPro" id="IPR013087">
    <property type="entry name" value="Znf_C2H2_type"/>
</dbReference>
<dbReference type="GO" id="GO:0000981">
    <property type="term" value="F:DNA-binding transcription factor activity, RNA polymerase II-specific"/>
    <property type="evidence" value="ECO:0007669"/>
    <property type="project" value="TreeGrafter"/>
</dbReference>
<organism evidence="8 9">
    <name type="scientific">Glossina fuscipes</name>
    <dbReference type="NCBI Taxonomy" id="7396"/>
    <lineage>
        <taxon>Eukaryota</taxon>
        <taxon>Metazoa</taxon>
        <taxon>Ecdysozoa</taxon>
        <taxon>Arthropoda</taxon>
        <taxon>Hexapoda</taxon>
        <taxon>Insecta</taxon>
        <taxon>Pterygota</taxon>
        <taxon>Neoptera</taxon>
        <taxon>Endopterygota</taxon>
        <taxon>Diptera</taxon>
        <taxon>Brachycera</taxon>
        <taxon>Muscomorpha</taxon>
        <taxon>Hippoboscoidea</taxon>
        <taxon>Glossinidae</taxon>
        <taxon>Glossina</taxon>
    </lineage>
</organism>
<dbReference type="SUPFAM" id="SSF57667">
    <property type="entry name" value="beta-beta-alpha zinc fingers"/>
    <property type="match status" value="1"/>
</dbReference>
<evidence type="ECO:0000256" key="6">
    <source>
        <dbReference type="SAM" id="MobiDB-lite"/>
    </source>
</evidence>
<dbReference type="RefSeq" id="XP_037892300.1">
    <property type="nucleotide sequence ID" value="XM_038036372.1"/>
</dbReference>
<keyword evidence="1" id="KW-0479">Metal-binding</keyword>
<dbReference type="GeneID" id="119639140"/>
<evidence type="ECO:0000313" key="9">
    <source>
        <dbReference type="RefSeq" id="XP_037892300.1"/>
    </source>
</evidence>
<feature type="domain" description="C2H2-type" evidence="7">
    <location>
        <begin position="694"/>
        <end position="717"/>
    </location>
</feature>
<dbReference type="GO" id="GO:0000977">
    <property type="term" value="F:RNA polymerase II transcription regulatory region sequence-specific DNA binding"/>
    <property type="evidence" value="ECO:0007669"/>
    <property type="project" value="TreeGrafter"/>
</dbReference>
<dbReference type="Pfam" id="PF00096">
    <property type="entry name" value="zf-C2H2"/>
    <property type="match status" value="2"/>
</dbReference>
<feature type="region of interest" description="Disordered" evidence="6">
    <location>
        <begin position="1241"/>
        <end position="1297"/>
    </location>
</feature>
<keyword evidence="3 5" id="KW-0863">Zinc-finger</keyword>